<keyword evidence="3" id="KW-1003">Cell membrane</keyword>
<evidence type="ECO:0000256" key="8">
    <source>
        <dbReference type="SAM" id="Phobius"/>
    </source>
</evidence>
<evidence type="ECO:0000256" key="2">
    <source>
        <dbReference type="ARBA" id="ARBA00007776"/>
    </source>
</evidence>
<evidence type="ECO:0000313" key="9">
    <source>
        <dbReference type="EMBL" id="QIN78792.1"/>
    </source>
</evidence>
<proteinExistence type="inferred from homology"/>
<comment type="similarity">
    <text evidence="2">Belongs to the MreD family.</text>
</comment>
<evidence type="ECO:0000256" key="5">
    <source>
        <dbReference type="ARBA" id="ARBA00022960"/>
    </source>
</evidence>
<dbReference type="AlphaFoldDB" id="A0A6G8PX50"/>
<dbReference type="GO" id="GO:0005886">
    <property type="term" value="C:plasma membrane"/>
    <property type="evidence" value="ECO:0007669"/>
    <property type="project" value="UniProtKB-SubCell"/>
</dbReference>
<organism evidence="9 10">
    <name type="scientific">Rubrobacter marinus</name>
    <dbReference type="NCBI Taxonomy" id="2653852"/>
    <lineage>
        <taxon>Bacteria</taxon>
        <taxon>Bacillati</taxon>
        <taxon>Actinomycetota</taxon>
        <taxon>Rubrobacteria</taxon>
        <taxon>Rubrobacterales</taxon>
        <taxon>Rubrobacteraceae</taxon>
        <taxon>Rubrobacter</taxon>
    </lineage>
</organism>
<evidence type="ECO:0000313" key="10">
    <source>
        <dbReference type="Proteomes" id="UP000502706"/>
    </source>
</evidence>
<dbReference type="NCBIfam" id="TIGR03426">
    <property type="entry name" value="shape_MreD"/>
    <property type="match status" value="1"/>
</dbReference>
<reference evidence="9 10" key="1">
    <citation type="submission" date="2019-10" db="EMBL/GenBank/DDBJ databases">
        <title>Rubrobacter sp nov SCSIO 52915 isolated from a deep-sea sediment in the South China Sea.</title>
        <authorList>
            <person name="Chen R.W."/>
        </authorList>
    </citation>
    <scope>NUCLEOTIDE SEQUENCE [LARGE SCALE GENOMIC DNA]</scope>
    <source>
        <strain evidence="9 10">SCSIO 52915</strain>
    </source>
</reference>
<comment type="subcellular location">
    <subcellularLocation>
        <location evidence="1">Cell membrane</location>
        <topology evidence="1">Multi-pass membrane protein</topology>
    </subcellularLocation>
</comment>
<evidence type="ECO:0000256" key="7">
    <source>
        <dbReference type="ARBA" id="ARBA00023136"/>
    </source>
</evidence>
<sequence>MVGGASIVRAAVLVGVAAVLEAALSPLLTFGWVGPRFAIIGILVATSGQRDLQALLLGFFGGILTDALAAGTGIFGVGALGGLAAAAISMRASGRKGDSRAILALCTVVAVAVYDLVGLVALSLAGAGGPSFLAYAFGGILPDALLNGVLAYLVGAWLFKIVTKDGGKAA</sequence>
<keyword evidence="6 8" id="KW-1133">Transmembrane helix</keyword>
<dbReference type="RefSeq" id="WP_166396464.1">
    <property type="nucleotide sequence ID" value="NZ_CP045121.1"/>
</dbReference>
<dbReference type="KEGG" id="rmar:GBA65_09975"/>
<dbReference type="InterPro" id="IPR007227">
    <property type="entry name" value="Cell_shape_determining_MreD"/>
</dbReference>
<feature type="transmembrane region" description="Helical" evidence="8">
    <location>
        <begin position="132"/>
        <end position="159"/>
    </location>
</feature>
<evidence type="ECO:0000256" key="4">
    <source>
        <dbReference type="ARBA" id="ARBA00022692"/>
    </source>
</evidence>
<gene>
    <name evidence="9" type="primary">mreD</name>
    <name evidence="9" type="ORF">GBA65_09975</name>
</gene>
<evidence type="ECO:0000256" key="1">
    <source>
        <dbReference type="ARBA" id="ARBA00004651"/>
    </source>
</evidence>
<name>A0A6G8PX50_9ACTN</name>
<keyword evidence="10" id="KW-1185">Reference proteome</keyword>
<accession>A0A6G8PX50</accession>
<feature type="transmembrane region" description="Helical" evidence="8">
    <location>
        <begin position="101"/>
        <end position="126"/>
    </location>
</feature>
<feature type="transmembrane region" description="Helical" evidence="8">
    <location>
        <begin position="6"/>
        <end position="30"/>
    </location>
</feature>
<keyword evidence="5" id="KW-0133">Cell shape</keyword>
<dbReference type="EMBL" id="CP045121">
    <property type="protein sequence ID" value="QIN78792.1"/>
    <property type="molecule type" value="Genomic_DNA"/>
</dbReference>
<feature type="transmembrane region" description="Helical" evidence="8">
    <location>
        <begin position="67"/>
        <end position="89"/>
    </location>
</feature>
<dbReference type="Proteomes" id="UP000502706">
    <property type="component" value="Chromosome"/>
</dbReference>
<dbReference type="GO" id="GO:0008360">
    <property type="term" value="P:regulation of cell shape"/>
    <property type="evidence" value="ECO:0007669"/>
    <property type="project" value="UniProtKB-KW"/>
</dbReference>
<evidence type="ECO:0000256" key="6">
    <source>
        <dbReference type="ARBA" id="ARBA00022989"/>
    </source>
</evidence>
<keyword evidence="4 8" id="KW-0812">Transmembrane</keyword>
<protein>
    <submittedName>
        <fullName evidence="9">Rod shape-determining protein MreD</fullName>
    </submittedName>
</protein>
<keyword evidence="7 8" id="KW-0472">Membrane</keyword>
<evidence type="ECO:0000256" key="3">
    <source>
        <dbReference type="ARBA" id="ARBA00022475"/>
    </source>
</evidence>